<dbReference type="PANTHER" id="PTHR31849:SF1">
    <property type="entry name" value="CYSTEINE-RICH DPF MOTIF DOMAIN-CONTAINING PROTEIN 1"/>
    <property type="match status" value="1"/>
</dbReference>
<comment type="similarity">
    <text evidence="1">Belongs to the CDPF1 family.</text>
</comment>
<name>A0A8W8LQK8_MAGGI</name>
<evidence type="ECO:0000256" key="2">
    <source>
        <dbReference type="ARBA" id="ARBA00014801"/>
    </source>
</evidence>
<reference evidence="4" key="1">
    <citation type="submission" date="2022-08" db="UniProtKB">
        <authorList>
            <consortium name="EnsemblMetazoa"/>
        </authorList>
    </citation>
    <scope>IDENTIFICATION</scope>
    <source>
        <strain evidence="4">05x7-T-G4-1.051#20</strain>
    </source>
</reference>
<sequence length="120" mass="13779">MAETHEKAKPAKDVFVCENCNFSVSFDYFGRKPPFARSYVLMEEAYVMKDPFSEERGFITLGSSCNICRAKVCLSQNCSLFYTKRFCLQCVKKNLKEFPAEIKEVSKEKAMLAKLLESKC</sequence>
<accession>A0A8W8LQK8</accession>
<proteinExistence type="inferred from homology"/>
<dbReference type="PANTHER" id="PTHR31849">
    <property type="entry name" value="CYSTEINE-RICH PDF MOTIF DOMAIN-CONTAINING PROTEIN 1"/>
    <property type="match status" value="1"/>
</dbReference>
<feature type="domain" description="Cysteine-rich DPF motif" evidence="3">
    <location>
        <begin position="15"/>
        <end position="104"/>
    </location>
</feature>
<evidence type="ECO:0000313" key="4">
    <source>
        <dbReference type="EnsemblMetazoa" id="G29230.3:cds"/>
    </source>
</evidence>
<evidence type="ECO:0000256" key="1">
    <source>
        <dbReference type="ARBA" id="ARBA00007917"/>
    </source>
</evidence>
<keyword evidence="5" id="KW-1185">Reference proteome</keyword>
<dbReference type="Proteomes" id="UP000005408">
    <property type="component" value="Unassembled WGS sequence"/>
</dbReference>
<evidence type="ECO:0000313" key="5">
    <source>
        <dbReference type="Proteomes" id="UP000005408"/>
    </source>
</evidence>
<dbReference type="PRINTS" id="PR01995">
    <property type="entry name" value="UPF0595"/>
</dbReference>
<dbReference type="InterPro" id="IPR018785">
    <property type="entry name" value="CDPF1_dom"/>
</dbReference>
<dbReference type="Pfam" id="PF10170">
    <property type="entry name" value="C6_DPF"/>
    <property type="match status" value="1"/>
</dbReference>
<dbReference type="InterPro" id="IPR042426">
    <property type="entry name" value="CDPF1"/>
</dbReference>
<dbReference type="EnsemblMetazoa" id="G29230.3">
    <property type="protein sequence ID" value="G29230.3:cds"/>
    <property type="gene ID" value="G29230"/>
</dbReference>
<protein>
    <recommendedName>
        <fullName evidence="2">Cysteine-rich DPF motif domain-containing protein 1</fullName>
    </recommendedName>
</protein>
<evidence type="ECO:0000259" key="3">
    <source>
        <dbReference type="Pfam" id="PF10170"/>
    </source>
</evidence>
<dbReference type="AlphaFoldDB" id="A0A8W8LQK8"/>
<organism evidence="4 5">
    <name type="scientific">Magallana gigas</name>
    <name type="common">Pacific oyster</name>
    <name type="synonym">Crassostrea gigas</name>
    <dbReference type="NCBI Taxonomy" id="29159"/>
    <lineage>
        <taxon>Eukaryota</taxon>
        <taxon>Metazoa</taxon>
        <taxon>Spiralia</taxon>
        <taxon>Lophotrochozoa</taxon>
        <taxon>Mollusca</taxon>
        <taxon>Bivalvia</taxon>
        <taxon>Autobranchia</taxon>
        <taxon>Pteriomorphia</taxon>
        <taxon>Ostreida</taxon>
        <taxon>Ostreoidea</taxon>
        <taxon>Ostreidae</taxon>
        <taxon>Magallana</taxon>
    </lineage>
</organism>